<feature type="region of interest" description="Disordered" evidence="1">
    <location>
        <begin position="1"/>
        <end position="21"/>
    </location>
</feature>
<evidence type="ECO:0000256" key="1">
    <source>
        <dbReference type="SAM" id="MobiDB-lite"/>
    </source>
</evidence>
<dbReference type="EMBL" id="JAUFPX010000009">
    <property type="protein sequence ID" value="MDN3591407.1"/>
    <property type="molecule type" value="Genomic_DNA"/>
</dbReference>
<gene>
    <name evidence="2" type="ORF">QWZ12_12385</name>
</gene>
<proteinExistence type="predicted"/>
<evidence type="ECO:0000313" key="3">
    <source>
        <dbReference type="Proteomes" id="UP001224644"/>
    </source>
</evidence>
<evidence type="ECO:0000313" key="2">
    <source>
        <dbReference type="EMBL" id="MDN3591407.1"/>
    </source>
</evidence>
<dbReference type="RefSeq" id="WP_238227948.1">
    <property type="nucleotide sequence ID" value="NZ_BPQD01000039.1"/>
</dbReference>
<dbReference type="Proteomes" id="UP001224644">
    <property type="component" value="Unassembled WGS sequence"/>
</dbReference>
<organism evidence="2 3">
    <name type="scientific">Methylobacterium adhaesivum</name>
    <dbReference type="NCBI Taxonomy" id="333297"/>
    <lineage>
        <taxon>Bacteria</taxon>
        <taxon>Pseudomonadati</taxon>
        <taxon>Pseudomonadota</taxon>
        <taxon>Alphaproteobacteria</taxon>
        <taxon>Hyphomicrobiales</taxon>
        <taxon>Methylobacteriaceae</taxon>
        <taxon>Methylobacterium</taxon>
    </lineage>
</organism>
<evidence type="ECO:0008006" key="4">
    <source>
        <dbReference type="Google" id="ProtNLM"/>
    </source>
</evidence>
<reference evidence="3" key="1">
    <citation type="journal article" date="2019" name="Int. J. Syst. Evol. Microbiol.">
        <title>The Global Catalogue of Microorganisms (GCM) 10K type strain sequencing project: providing services to taxonomists for standard genome sequencing and annotation.</title>
        <authorList>
            <consortium name="The Broad Institute Genomics Platform"/>
            <consortium name="The Broad Institute Genome Sequencing Center for Infectious Disease"/>
            <person name="Wu L."/>
            <person name="Ma J."/>
        </authorList>
    </citation>
    <scope>NUCLEOTIDE SEQUENCE [LARGE SCALE GENOMIC DNA]</scope>
    <source>
        <strain evidence="3">CECT 7069</strain>
    </source>
</reference>
<protein>
    <recommendedName>
        <fullName evidence="4">DUF2188 domain-containing protein</fullName>
    </recommendedName>
</protein>
<sequence>MSATILSSSPLAPATTHPTSAQRFVVGQDPQGRWVAAEIHGLAGGLFRTQQDAMHYAIEATDRRPDAVTVTPNRVELRI</sequence>
<keyword evidence="3" id="KW-1185">Reference proteome</keyword>
<name>A0ABT8BGY6_9HYPH</name>
<accession>A0ABT8BGY6</accession>
<comment type="caution">
    <text evidence="2">The sequence shown here is derived from an EMBL/GenBank/DDBJ whole genome shotgun (WGS) entry which is preliminary data.</text>
</comment>